<dbReference type="SUPFAM" id="SSF56059">
    <property type="entry name" value="Glutathione synthetase ATP-binding domain-like"/>
    <property type="match status" value="1"/>
</dbReference>
<protein>
    <recommendedName>
        <fullName evidence="2">ATP-grasp domain-containing protein</fullName>
    </recommendedName>
</protein>
<dbReference type="AlphaFoldDB" id="A0A212J293"/>
<evidence type="ECO:0008006" key="2">
    <source>
        <dbReference type="Google" id="ProtNLM"/>
    </source>
</evidence>
<accession>A0A212J293</accession>
<reference evidence="1" key="1">
    <citation type="submission" date="2016-04" db="EMBL/GenBank/DDBJ databases">
        <authorList>
            <person name="Evans L.H."/>
            <person name="Alamgir A."/>
            <person name="Owens N."/>
            <person name="Weber N.D."/>
            <person name="Virtaneva K."/>
            <person name="Barbian K."/>
            <person name="Babar A."/>
            <person name="Rosenke K."/>
        </authorList>
    </citation>
    <scope>NUCLEOTIDE SEQUENCE</scope>
    <source>
        <strain evidence="1">86-1</strain>
    </source>
</reference>
<sequence>MLLFFNPGHETAVKNGSPYYTAPSNIVSMQKELSFLPAWYGAACDPVLIDENNDTEFYRFLLEYFPSLPKHITAGSLLHFPELEVSLWGISPQAIYYFCELNKRYGIGLKIPEWDEAYIYLNSRQAANDCLKDIIANILEISKNIAPHFYDKLEDIEEAVNSSPLQLLAKAPYSSSGRGLLWLPSTGLTRTERQILHGILKKQGSVSIESVLDKQVDFAMEFICDGQGGVDFAGYSLFYTTNKGAYQGNYLGSQENIINELTTNIPLALLDKIKLELIAILRERYAFVYKGCIGVDMLIYKEEGGYKIHPCLEINMRYNMGYLAIRLFENYISPLSDGRYHLEFSSEEGEIFNRHKLKEEQYPAVFKDYRIVEGYLPLCPVNKNSKYWAYIIVKPLSRK</sequence>
<gene>
    <name evidence="1" type="ORF">KL86DYS1_10903</name>
</gene>
<proteinExistence type="predicted"/>
<organism evidence="1">
    <name type="scientific">uncultured Dysgonomonas sp</name>
    <dbReference type="NCBI Taxonomy" id="206096"/>
    <lineage>
        <taxon>Bacteria</taxon>
        <taxon>Pseudomonadati</taxon>
        <taxon>Bacteroidota</taxon>
        <taxon>Bacteroidia</taxon>
        <taxon>Bacteroidales</taxon>
        <taxon>Dysgonomonadaceae</taxon>
        <taxon>Dysgonomonas</taxon>
        <taxon>environmental samples</taxon>
    </lineage>
</organism>
<name>A0A212J293_9BACT</name>
<dbReference type="RefSeq" id="WP_296938792.1">
    <property type="nucleotide sequence ID" value="NZ_LT599032.1"/>
</dbReference>
<dbReference type="EMBL" id="FLUM01000001">
    <property type="protein sequence ID" value="SBV93571.1"/>
    <property type="molecule type" value="Genomic_DNA"/>
</dbReference>
<evidence type="ECO:0000313" key="1">
    <source>
        <dbReference type="EMBL" id="SBV93571.1"/>
    </source>
</evidence>